<keyword evidence="1" id="KW-0732">Signal</keyword>
<protein>
    <recommendedName>
        <fullName evidence="4">DUF4382 domain-containing protein</fullName>
    </recommendedName>
</protein>
<evidence type="ECO:0008006" key="4">
    <source>
        <dbReference type="Google" id="ProtNLM"/>
    </source>
</evidence>
<dbReference type="AlphaFoldDB" id="A0A521D3X0"/>
<dbReference type="EMBL" id="FXTB01000004">
    <property type="protein sequence ID" value="SMO66396.1"/>
    <property type="molecule type" value="Genomic_DNA"/>
</dbReference>
<proteinExistence type="predicted"/>
<dbReference type="PROSITE" id="PS51257">
    <property type="entry name" value="PROKAR_LIPOPROTEIN"/>
    <property type="match status" value="1"/>
</dbReference>
<dbReference type="Proteomes" id="UP000319040">
    <property type="component" value="Unassembled WGS sequence"/>
</dbReference>
<feature type="chain" id="PRO_5021712240" description="DUF4382 domain-containing protein" evidence="1">
    <location>
        <begin position="24"/>
        <end position="540"/>
    </location>
</feature>
<accession>A0A521D3X0</accession>
<reference evidence="2 3" key="1">
    <citation type="submission" date="2017-05" db="EMBL/GenBank/DDBJ databases">
        <authorList>
            <person name="Varghese N."/>
            <person name="Submissions S."/>
        </authorList>
    </citation>
    <scope>NUCLEOTIDE SEQUENCE [LARGE SCALE GENOMIC DNA]</scope>
    <source>
        <strain evidence="2 3">DSM 27040</strain>
    </source>
</reference>
<evidence type="ECO:0000256" key="1">
    <source>
        <dbReference type="SAM" id="SignalP"/>
    </source>
</evidence>
<evidence type="ECO:0000313" key="2">
    <source>
        <dbReference type="EMBL" id="SMO66396.1"/>
    </source>
</evidence>
<gene>
    <name evidence="2" type="ORF">SAMN06265379_104194</name>
</gene>
<keyword evidence="3" id="KW-1185">Reference proteome</keyword>
<dbReference type="OrthoDB" id="1116560at2"/>
<dbReference type="RefSeq" id="WP_142533343.1">
    <property type="nucleotide sequence ID" value="NZ_FXTB01000004.1"/>
</dbReference>
<evidence type="ECO:0000313" key="3">
    <source>
        <dbReference type="Proteomes" id="UP000319040"/>
    </source>
</evidence>
<name>A0A521D3X0_SACCC</name>
<feature type="signal peptide" evidence="1">
    <location>
        <begin position="1"/>
        <end position="23"/>
    </location>
</feature>
<sequence length="540" mass="60185">MHIWRLFKVGLLLALVILTSCKGDDIIVNTENDRLYSTVIPAINYSFTIADGINKIDDKRIFVDDNKLVFLRFNQEVSIPRDNLASIDNLNESWSYLLNNEVVTPAPALNQPGNISATEKIKFNSKNDVRLDKGLFDTGDLNLTITLPHGITGTVVVSIPESNPLITTTCEPDGFNNSFNRLFSLKNREIVFKQEPGSSYITLQMEAHLNFSGVPAGSIDLGFQLTDVKTEKLYGYFGQYQSDIISVSQEIEDMEDVLGSAKIELKEATCHIHSNNQLGVPFNMEASNIRFNKTTDGIETNDVLLFNGLSKVNIDVAAATDGSPIIPSTNTLVINRNNSNIMEVINPFPEKITLDFVSLSNPNGDTKAQNFIADVDTLYATVEVEAPLWLKAKEYFRTDTIDFDFKELMDGDRENAELIQTLSMYLDFYNLLPFAVNTKLFIADASGNKIEDVLSNFEPVLSVGELNAEGRIVEAAHTHVLVELDNQQFLKFFDENAMLLILETTIASHDYENKFVKIFNDAGMKVSISLEATGQTPNLN</sequence>
<organism evidence="2 3">
    <name type="scientific">Saccharicrinis carchari</name>
    <dbReference type="NCBI Taxonomy" id="1168039"/>
    <lineage>
        <taxon>Bacteria</taxon>
        <taxon>Pseudomonadati</taxon>
        <taxon>Bacteroidota</taxon>
        <taxon>Bacteroidia</taxon>
        <taxon>Marinilabiliales</taxon>
        <taxon>Marinilabiliaceae</taxon>
        <taxon>Saccharicrinis</taxon>
    </lineage>
</organism>